<sequence length="95" mass="11587">MKLCFYCTTGKDFNTYDFKVIYNFEFNDYVVKVIEINTLMDLIRFSNLIDSELILTDSSIVIHPNKEKEKYSREFIKIFLNKYPYAVEIYDYYRE</sequence>
<organism evidence="1">
    <name type="scientific">Podoviridae sp. ctack17</name>
    <dbReference type="NCBI Taxonomy" id="2825260"/>
    <lineage>
        <taxon>Viruses</taxon>
        <taxon>Duplodnaviria</taxon>
        <taxon>Heunggongvirae</taxon>
        <taxon>Uroviricota</taxon>
        <taxon>Caudoviricetes</taxon>
    </lineage>
</organism>
<evidence type="ECO:0000313" key="1">
    <source>
        <dbReference type="EMBL" id="DAE12063.1"/>
    </source>
</evidence>
<dbReference type="EMBL" id="BK015542">
    <property type="protein sequence ID" value="DAE12063.1"/>
    <property type="molecule type" value="Genomic_DNA"/>
</dbReference>
<name>A0A8S5PYE4_9CAUD</name>
<protein>
    <submittedName>
        <fullName evidence="1">Uncharacterized protein</fullName>
    </submittedName>
</protein>
<reference evidence="1" key="1">
    <citation type="journal article" date="2021" name="Proc. Natl. Acad. Sci. U.S.A.">
        <title>A Catalog of Tens of Thousands of Viruses from Human Metagenomes Reveals Hidden Associations with Chronic Diseases.</title>
        <authorList>
            <person name="Tisza M.J."/>
            <person name="Buck C.B."/>
        </authorList>
    </citation>
    <scope>NUCLEOTIDE SEQUENCE</scope>
    <source>
        <strain evidence="1">Ctack17</strain>
    </source>
</reference>
<proteinExistence type="predicted"/>
<accession>A0A8S5PYE4</accession>